<keyword evidence="7" id="KW-0503">Monooxygenase</keyword>
<keyword evidence="10" id="KW-1185">Reference proteome</keyword>
<evidence type="ECO:0000256" key="4">
    <source>
        <dbReference type="ARBA" id="ARBA00022723"/>
    </source>
</evidence>
<proteinExistence type="inferred from homology"/>
<accession>A0A9P6EKF2</accession>
<dbReference type="OrthoDB" id="1055148at2759"/>
<comment type="cofactor">
    <cofactor evidence="1">
        <name>heme</name>
        <dbReference type="ChEBI" id="CHEBI:30413"/>
    </cofactor>
</comment>
<gene>
    <name evidence="9" type="ORF">CPB83DRAFT_190323</name>
</gene>
<keyword evidence="6" id="KW-0408">Iron</keyword>
<name>A0A9P6EKF2_9AGAR</name>
<dbReference type="GO" id="GO:0004497">
    <property type="term" value="F:monooxygenase activity"/>
    <property type="evidence" value="ECO:0007669"/>
    <property type="project" value="UniProtKB-KW"/>
</dbReference>
<dbReference type="Gene3D" id="1.10.630.10">
    <property type="entry name" value="Cytochrome P450"/>
    <property type="match status" value="1"/>
</dbReference>
<dbReference type="GO" id="GO:0005506">
    <property type="term" value="F:iron ion binding"/>
    <property type="evidence" value="ECO:0007669"/>
    <property type="project" value="InterPro"/>
</dbReference>
<organism evidence="9 10">
    <name type="scientific">Crepidotus variabilis</name>
    <dbReference type="NCBI Taxonomy" id="179855"/>
    <lineage>
        <taxon>Eukaryota</taxon>
        <taxon>Fungi</taxon>
        <taxon>Dikarya</taxon>
        <taxon>Basidiomycota</taxon>
        <taxon>Agaricomycotina</taxon>
        <taxon>Agaricomycetes</taxon>
        <taxon>Agaricomycetidae</taxon>
        <taxon>Agaricales</taxon>
        <taxon>Agaricineae</taxon>
        <taxon>Crepidotaceae</taxon>
        <taxon>Crepidotus</taxon>
    </lineage>
</organism>
<dbReference type="GO" id="GO:0020037">
    <property type="term" value="F:heme binding"/>
    <property type="evidence" value="ECO:0007669"/>
    <property type="project" value="InterPro"/>
</dbReference>
<dbReference type="PANTHER" id="PTHR24286:SF24">
    <property type="entry name" value="LANOSTEROL 14-ALPHA DEMETHYLASE"/>
    <property type="match status" value="1"/>
</dbReference>
<evidence type="ECO:0000256" key="5">
    <source>
        <dbReference type="ARBA" id="ARBA00023002"/>
    </source>
</evidence>
<evidence type="ECO:0000256" key="7">
    <source>
        <dbReference type="ARBA" id="ARBA00023033"/>
    </source>
</evidence>
<feature type="transmembrane region" description="Helical" evidence="8">
    <location>
        <begin position="460"/>
        <end position="483"/>
    </location>
</feature>
<dbReference type="AlphaFoldDB" id="A0A9P6EKF2"/>
<comment type="caution">
    <text evidence="9">The sequence shown here is derived from an EMBL/GenBank/DDBJ whole genome shotgun (WGS) entry which is preliminary data.</text>
</comment>
<keyword evidence="3" id="KW-0349">Heme</keyword>
<evidence type="ECO:0000313" key="10">
    <source>
        <dbReference type="Proteomes" id="UP000807306"/>
    </source>
</evidence>
<evidence type="ECO:0000256" key="3">
    <source>
        <dbReference type="ARBA" id="ARBA00022617"/>
    </source>
</evidence>
<feature type="transmembrane region" description="Helical" evidence="8">
    <location>
        <begin position="12"/>
        <end position="40"/>
    </location>
</feature>
<evidence type="ECO:0000313" key="9">
    <source>
        <dbReference type="EMBL" id="KAF9530244.1"/>
    </source>
</evidence>
<dbReference type="InterPro" id="IPR036396">
    <property type="entry name" value="Cyt_P450_sf"/>
</dbReference>
<evidence type="ECO:0000256" key="6">
    <source>
        <dbReference type="ARBA" id="ARBA00023004"/>
    </source>
</evidence>
<dbReference type="GO" id="GO:0016705">
    <property type="term" value="F:oxidoreductase activity, acting on paired donors, with incorporation or reduction of molecular oxygen"/>
    <property type="evidence" value="ECO:0007669"/>
    <property type="project" value="InterPro"/>
</dbReference>
<keyword evidence="8" id="KW-0812">Transmembrane</keyword>
<dbReference type="EMBL" id="MU157841">
    <property type="protein sequence ID" value="KAF9530244.1"/>
    <property type="molecule type" value="Genomic_DNA"/>
</dbReference>
<comment type="similarity">
    <text evidence="2">Belongs to the cytochrome P450 family.</text>
</comment>
<dbReference type="PANTHER" id="PTHR24286">
    <property type="entry name" value="CYTOCHROME P450 26"/>
    <property type="match status" value="1"/>
</dbReference>
<dbReference type="Pfam" id="PF00067">
    <property type="entry name" value="p450"/>
    <property type="match status" value="1"/>
</dbReference>
<evidence type="ECO:0000256" key="1">
    <source>
        <dbReference type="ARBA" id="ARBA00001971"/>
    </source>
</evidence>
<keyword evidence="4" id="KW-0479">Metal-binding</keyword>
<dbReference type="InterPro" id="IPR001128">
    <property type="entry name" value="Cyt_P450"/>
</dbReference>
<dbReference type="Proteomes" id="UP000807306">
    <property type="component" value="Unassembled WGS sequence"/>
</dbReference>
<keyword evidence="8" id="KW-0472">Membrane</keyword>
<dbReference type="GO" id="GO:0016125">
    <property type="term" value="P:sterol metabolic process"/>
    <property type="evidence" value="ECO:0007669"/>
    <property type="project" value="TreeGrafter"/>
</dbReference>
<protein>
    <submittedName>
        <fullName evidence="9">Cytochrome P450</fullName>
    </submittedName>
</protein>
<evidence type="ECO:0000256" key="2">
    <source>
        <dbReference type="ARBA" id="ARBA00010617"/>
    </source>
</evidence>
<keyword evidence="5" id="KW-0560">Oxidoreductase</keyword>
<keyword evidence="8" id="KW-1133">Transmembrane helix</keyword>
<evidence type="ECO:0000256" key="8">
    <source>
        <dbReference type="SAM" id="Phobius"/>
    </source>
</evidence>
<sequence length="489" mass="54894">MPYSVGLHSAAAAFLSAGFATQFTIAVLAFLFIVTLISAFEKEGVDEPKHLPGFSFSHILPFFTRRYDFLNWGIQASGSNIYQFKLFRNTVIVVSGERARQAYFSAKNFDLTEGFKILSGAIPMVRGVTSDLQTKRVVTIHKRLGNIQRNVPLSSLFPYLLEDTRKCMDSWGQSGKFDPFDKVYELVFQLTIRCLSSTEIADSPELVARLKVLYDKLDNGTTPATVLLPWLPTPAMIKKLWATKEIYDIVTKAIRDREASGIVRDDTLQMLLDSSDEKLVVVGFIMGLITAGARATGSMASWVFTFLGGHQDWRSKATSEVESLLARYSNNAGDHLDSEAKKDPIPVSTRLGLIPLEAWESETPVLDAIIRETTRLAQPHTAMRRNLGPDTYIDGRIIPSGAYVIYPFSDVHLDPEIYPDPWRFDPSREQVKDIPFTYIGWGGGKWLLLAISREHVRSRYWQLIFVFLVCVAFSTRLASTLVFGCFATD</sequence>
<dbReference type="SUPFAM" id="SSF48264">
    <property type="entry name" value="Cytochrome P450"/>
    <property type="match status" value="1"/>
</dbReference>
<reference evidence="9" key="1">
    <citation type="submission" date="2020-11" db="EMBL/GenBank/DDBJ databases">
        <authorList>
            <consortium name="DOE Joint Genome Institute"/>
            <person name="Ahrendt S."/>
            <person name="Riley R."/>
            <person name="Andreopoulos W."/>
            <person name="Labutti K."/>
            <person name="Pangilinan J."/>
            <person name="Ruiz-Duenas F.J."/>
            <person name="Barrasa J.M."/>
            <person name="Sanchez-Garcia M."/>
            <person name="Camarero S."/>
            <person name="Miyauchi S."/>
            <person name="Serrano A."/>
            <person name="Linde D."/>
            <person name="Babiker R."/>
            <person name="Drula E."/>
            <person name="Ayuso-Fernandez I."/>
            <person name="Pacheco R."/>
            <person name="Padilla G."/>
            <person name="Ferreira P."/>
            <person name="Barriuso J."/>
            <person name="Kellner H."/>
            <person name="Castanera R."/>
            <person name="Alfaro M."/>
            <person name="Ramirez L."/>
            <person name="Pisabarro A.G."/>
            <person name="Kuo A."/>
            <person name="Tritt A."/>
            <person name="Lipzen A."/>
            <person name="He G."/>
            <person name="Yan M."/>
            <person name="Ng V."/>
            <person name="Cullen D."/>
            <person name="Martin F."/>
            <person name="Rosso M.-N."/>
            <person name="Henrissat B."/>
            <person name="Hibbett D."/>
            <person name="Martinez A.T."/>
            <person name="Grigoriev I.V."/>
        </authorList>
    </citation>
    <scope>NUCLEOTIDE SEQUENCE</scope>
    <source>
        <strain evidence="9">CBS 506.95</strain>
    </source>
</reference>